<gene>
    <name evidence="2" type="ORF">UFOPK4097_01399</name>
</gene>
<sequence length="71" mass="7133">MPVMMFTTPGGKPASSTNLANCNRGAGPSSDAFSTTVQPAASAGASFTADKNICEFHGTIAATTPIGSRRV</sequence>
<evidence type="ECO:0000256" key="1">
    <source>
        <dbReference type="SAM" id="MobiDB-lite"/>
    </source>
</evidence>
<accession>A0A6J7RHL0</accession>
<evidence type="ECO:0000313" key="2">
    <source>
        <dbReference type="EMBL" id="CAB5028226.1"/>
    </source>
</evidence>
<protein>
    <submittedName>
        <fullName evidence="2">Unannotated protein</fullName>
    </submittedName>
</protein>
<feature type="region of interest" description="Disordered" evidence="1">
    <location>
        <begin position="1"/>
        <end position="33"/>
    </location>
</feature>
<dbReference type="EMBL" id="CAFBPK010000029">
    <property type="protein sequence ID" value="CAB5028226.1"/>
    <property type="molecule type" value="Genomic_DNA"/>
</dbReference>
<dbReference type="AlphaFoldDB" id="A0A6J7RHL0"/>
<organism evidence="2">
    <name type="scientific">freshwater metagenome</name>
    <dbReference type="NCBI Taxonomy" id="449393"/>
    <lineage>
        <taxon>unclassified sequences</taxon>
        <taxon>metagenomes</taxon>
        <taxon>ecological metagenomes</taxon>
    </lineage>
</organism>
<reference evidence="2" key="1">
    <citation type="submission" date="2020-05" db="EMBL/GenBank/DDBJ databases">
        <authorList>
            <person name="Chiriac C."/>
            <person name="Salcher M."/>
            <person name="Ghai R."/>
            <person name="Kavagutti S V."/>
        </authorList>
    </citation>
    <scope>NUCLEOTIDE SEQUENCE</scope>
</reference>
<name>A0A6J7RHL0_9ZZZZ</name>
<proteinExistence type="predicted"/>